<name>A0AAV9JKN9_9PEZI</name>
<feature type="region of interest" description="Disordered" evidence="1">
    <location>
        <begin position="1"/>
        <end position="28"/>
    </location>
</feature>
<gene>
    <name evidence="2" type="ORF">LTR36_002731</name>
</gene>
<evidence type="ECO:0000313" key="3">
    <source>
        <dbReference type="Proteomes" id="UP001324427"/>
    </source>
</evidence>
<keyword evidence="3" id="KW-1185">Reference proteome</keyword>
<reference evidence="2 3" key="1">
    <citation type="submission" date="2021-11" db="EMBL/GenBank/DDBJ databases">
        <title>Black yeast isolated from Biological Soil Crust.</title>
        <authorList>
            <person name="Kurbessoian T."/>
        </authorList>
    </citation>
    <scope>NUCLEOTIDE SEQUENCE [LARGE SCALE GENOMIC DNA]</scope>
    <source>
        <strain evidence="2 3">CCFEE 5522</strain>
    </source>
</reference>
<feature type="compositionally biased region" description="Polar residues" evidence="1">
    <location>
        <begin position="1"/>
        <end position="15"/>
    </location>
</feature>
<evidence type="ECO:0000313" key="2">
    <source>
        <dbReference type="EMBL" id="KAK4545777.1"/>
    </source>
</evidence>
<sequence>MSSLEFIASTDTTGSLPDGEGHHDARQQAIEHKRNTALLIKQALNLFALHNADSAKLQNILEAARDENERLADRLNNFINPIQFNQRIPSHAAVPALKLFNIAELLELILINLTFTDLY</sequence>
<feature type="compositionally biased region" description="Basic and acidic residues" evidence="1">
    <location>
        <begin position="19"/>
        <end position="28"/>
    </location>
</feature>
<protein>
    <submittedName>
        <fullName evidence="2">Uncharacterized protein</fullName>
    </submittedName>
</protein>
<evidence type="ECO:0000256" key="1">
    <source>
        <dbReference type="SAM" id="MobiDB-lite"/>
    </source>
</evidence>
<organism evidence="2 3">
    <name type="scientific">Oleoguttula mirabilis</name>
    <dbReference type="NCBI Taxonomy" id="1507867"/>
    <lineage>
        <taxon>Eukaryota</taxon>
        <taxon>Fungi</taxon>
        <taxon>Dikarya</taxon>
        <taxon>Ascomycota</taxon>
        <taxon>Pezizomycotina</taxon>
        <taxon>Dothideomycetes</taxon>
        <taxon>Dothideomycetidae</taxon>
        <taxon>Mycosphaerellales</taxon>
        <taxon>Teratosphaeriaceae</taxon>
        <taxon>Oleoguttula</taxon>
    </lineage>
</organism>
<comment type="caution">
    <text evidence="2">The sequence shown here is derived from an EMBL/GenBank/DDBJ whole genome shotgun (WGS) entry which is preliminary data.</text>
</comment>
<accession>A0AAV9JKN9</accession>
<dbReference type="AlphaFoldDB" id="A0AAV9JKN9"/>
<dbReference type="Proteomes" id="UP001324427">
    <property type="component" value="Unassembled WGS sequence"/>
</dbReference>
<dbReference type="EMBL" id="JAVFHQ010000018">
    <property type="protein sequence ID" value="KAK4545777.1"/>
    <property type="molecule type" value="Genomic_DNA"/>
</dbReference>
<proteinExistence type="predicted"/>